<evidence type="ECO:0008006" key="5">
    <source>
        <dbReference type="Google" id="ProtNLM"/>
    </source>
</evidence>
<gene>
    <name evidence="3" type="ORF">P691DRAFT_805423</name>
</gene>
<organism evidence="3 4">
    <name type="scientific">Macrolepiota fuliginosa MF-IS2</name>
    <dbReference type="NCBI Taxonomy" id="1400762"/>
    <lineage>
        <taxon>Eukaryota</taxon>
        <taxon>Fungi</taxon>
        <taxon>Dikarya</taxon>
        <taxon>Basidiomycota</taxon>
        <taxon>Agaricomycotina</taxon>
        <taxon>Agaricomycetes</taxon>
        <taxon>Agaricomycetidae</taxon>
        <taxon>Agaricales</taxon>
        <taxon>Agaricineae</taxon>
        <taxon>Agaricaceae</taxon>
        <taxon>Macrolepiota</taxon>
    </lineage>
</organism>
<sequence>MVSVSCLLLPVYSVFVIPATTARPPYHRQTSRKKQGRGQTPHETHRSTTKTGKDACASALPPESTSSQMSF</sequence>
<dbReference type="EMBL" id="MU151290">
    <property type="protein sequence ID" value="KAF9445632.1"/>
    <property type="molecule type" value="Genomic_DNA"/>
</dbReference>
<evidence type="ECO:0000256" key="2">
    <source>
        <dbReference type="SAM" id="SignalP"/>
    </source>
</evidence>
<feature type="compositionally biased region" description="Basic residues" evidence="1">
    <location>
        <begin position="25"/>
        <end position="36"/>
    </location>
</feature>
<proteinExistence type="predicted"/>
<dbReference type="Proteomes" id="UP000807342">
    <property type="component" value="Unassembled WGS sequence"/>
</dbReference>
<name>A0A9P5X945_9AGAR</name>
<reference evidence="3" key="1">
    <citation type="submission" date="2020-11" db="EMBL/GenBank/DDBJ databases">
        <authorList>
            <consortium name="DOE Joint Genome Institute"/>
            <person name="Ahrendt S."/>
            <person name="Riley R."/>
            <person name="Andreopoulos W."/>
            <person name="Labutti K."/>
            <person name="Pangilinan J."/>
            <person name="Ruiz-Duenas F.J."/>
            <person name="Barrasa J.M."/>
            <person name="Sanchez-Garcia M."/>
            <person name="Camarero S."/>
            <person name="Miyauchi S."/>
            <person name="Serrano A."/>
            <person name="Linde D."/>
            <person name="Babiker R."/>
            <person name="Drula E."/>
            <person name="Ayuso-Fernandez I."/>
            <person name="Pacheco R."/>
            <person name="Padilla G."/>
            <person name="Ferreira P."/>
            <person name="Barriuso J."/>
            <person name="Kellner H."/>
            <person name="Castanera R."/>
            <person name="Alfaro M."/>
            <person name="Ramirez L."/>
            <person name="Pisabarro A.G."/>
            <person name="Kuo A."/>
            <person name="Tritt A."/>
            <person name="Lipzen A."/>
            <person name="He G."/>
            <person name="Yan M."/>
            <person name="Ng V."/>
            <person name="Cullen D."/>
            <person name="Martin F."/>
            <person name="Rosso M.-N."/>
            <person name="Henrissat B."/>
            <person name="Hibbett D."/>
            <person name="Martinez A.T."/>
            <person name="Grigoriev I.V."/>
        </authorList>
    </citation>
    <scope>NUCLEOTIDE SEQUENCE</scope>
    <source>
        <strain evidence="3">MF-IS2</strain>
    </source>
</reference>
<evidence type="ECO:0000313" key="4">
    <source>
        <dbReference type="Proteomes" id="UP000807342"/>
    </source>
</evidence>
<feature type="region of interest" description="Disordered" evidence="1">
    <location>
        <begin position="22"/>
        <end position="71"/>
    </location>
</feature>
<protein>
    <recommendedName>
        <fullName evidence="5">Secreted protein</fullName>
    </recommendedName>
</protein>
<evidence type="ECO:0000256" key="1">
    <source>
        <dbReference type="SAM" id="MobiDB-lite"/>
    </source>
</evidence>
<evidence type="ECO:0000313" key="3">
    <source>
        <dbReference type="EMBL" id="KAF9445632.1"/>
    </source>
</evidence>
<keyword evidence="2" id="KW-0732">Signal</keyword>
<accession>A0A9P5X945</accession>
<feature type="non-terminal residue" evidence="3">
    <location>
        <position position="71"/>
    </location>
</feature>
<feature type="chain" id="PRO_5040337895" description="Secreted protein" evidence="2">
    <location>
        <begin position="23"/>
        <end position="71"/>
    </location>
</feature>
<dbReference type="AlphaFoldDB" id="A0A9P5X945"/>
<comment type="caution">
    <text evidence="3">The sequence shown here is derived from an EMBL/GenBank/DDBJ whole genome shotgun (WGS) entry which is preliminary data.</text>
</comment>
<keyword evidence="4" id="KW-1185">Reference proteome</keyword>
<feature type="signal peptide" evidence="2">
    <location>
        <begin position="1"/>
        <end position="22"/>
    </location>
</feature>